<dbReference type="Proteomes" id="UP000629468">
    <property type="component" value="Unassembled WGS sequence"/>
</dbReference>
<evidence type="ECO:0000313" key="1">
    <source>
        <dbReference type="EMBL" id="KAF7768415.1"/>
    </source>
</evidence>
<reference evidence="1 2" key="1">
    <citation type="journal article" name="Sci. Rep.">
        <title>Telomere-to-telomere assembled and centromere annotated genomes of the two main subspecies of the button mushroom Agaricus bisporus reveal especially polymorphic chromosome ends.</title>
        <authorList>
            <person name="Sonnenberg A.S.M."/>
            <person name="Sedaghat-Telgerd N."/>
            <person name="Lavrijssen B."/>
            <person name="Ohm R.A."/>
            <person name="Hendrickx P.M."/>
            <person name="Scholtmeijer K."/>
            <person name="Baars J.J.P."/>
            <person name="van Peer A."/>
        </authorList>
    </citation>
    <scope>NUCLEOTIDE SEQUENCE [LARGE SCALE GENOMIC DNA]</scope>
    <source>
        <strain evidence="1 2">H119_p4</strain>
    </source>
</reference>
<protein>
    <submittedName>
        <fullName evidence="1">Uncharacterized protein</fullName>
    </submittedName>
</protein>
<name>A0A8H7C8N4_AGABI</name>
<sequence>MQMGAHPVFAHVLSNASILASGEQSINRKLKVHDRSCGDLSDKFVGHVHELDNRRTISQDTQLHKKLWLLINVPNHRHHQSVSHESFYRLLT</sequence>
<organism evidence="1 2">
    <name type="scientific">Agaricus bisporus var. burnettii</name>
    <dbReference type="NCBI Taxonomy" id="192524"/>
    <lineage>
        <taxon>Eukaryota</taxon>
        <taxon>Fungi</taxon>
        <taxon>Dikarya</taxon>
        <taxon>Basidiomycota</taxon>
        <taxon>Agaricomycotina</taxon>
        <taxon>Agaricomycetes</taxon>
        <taxon>Agaricomycetidae</taxon>
        <taxon>Agaricales</taxon>
        <taxon>Agaricineae</taxon>
        <taxon>Agaricaceae</taxon>
        <taxon>Agaricus</taxon>
    </lineage>
</organism>
<evidence type="ECO:0000313" key="2">
    <source>
        <dbReference type="Proteomes" id="UP000629468"/>
    </source>
</evidence>
<dbReference type="AlphaFoldDB" id="A0A8H7C8N4"/>
<comment type="caution">
    <text evidence="1">The sequence shown here is derived from an EMBL/GenBank/DDBJ whole genome shotgun (WGS) entry which is preliminary data.</text>
</comment>
<accession>A0A8H7C8N4</accession>
<proteinExistence type="predicted"/>
<dbReference type="EMBL" id="JABXXO010000010">
    <property type="protein sequence ID" value="KAF7768415.1"/>
    <property type="molecule type" value="Genomic_DNA"/>
</dbReference>
<gene>
    <name evidence="1" type="ORF">Agabi119p4_7658</name>
</gene>